<comment type="caution">
    <text evidence="1">The sequence shown here is derived from an EMBL/GenBank/DDBJ whole genome shotgun (WGS) entry which is preliminary data.</text>
</comment>
<dbReference type="InterPro" id="IPR032675">
    <property type="entry name" value="LRR_dom_sf"/>
</dbReference>
<dbReference type="Proteomes" id="UP000821866">
    <property type="component" value="Chromosome 11"/>
</dbReference>
<dbReference type="Gene3D" id="3.80.10.10">
    <property type="entry name" value="Ribonuclease Inhibitor"/>
    <property type="match status" value="1"/>
</dbReference>
<dbReference type="AlphaFoldDB" id="A0A9J6EM59"/>
<gene>
    <name evidence="1" type="ORF">HPB51_004377</name>
</gene>
<dbReference type="PANTHER" id="PTHR20872:SF1">
    <property type="entry name" value="F-BOX DOMAIN-CONTAINING PROTEIN"/>
    <property type="match status" value="1"/>
</dbReference>
<reference evidence="1" key="1">
    <citation type="journal article" date="2020" name="Cell">
        <title>Large-Scale Comparative Analyses of Tick Genomes Elucidate Their Genetic Diversity and Vector Capacities.</title>
        <authorList>
            <consortium name="Tick Genome and Microbiome Consortium (TIGMIC)"/>
            <person name="Jia N."/>
            <person name="Wang J."/>
            <person name="Shi W."/>
            <person name="Du L."/>
            <person name="Sun Y."/>
            <person name="Zhan W."/>
            <person name="Jiang J.F."/>
            <person name="Wang Q."/>
            <person name="Zhang B."/>
            <person name="Ji P."/>
            <person name="Bell-Sakyi L."/>
            <person name="Cui X.M."/>
            <person name="Yuan T.T."/>
            <person name="Jiang B.G."/>
            <person name="Yang W.F."/>
            <person name="Lam T.T."/>
            <person name="Chang Q.C."/>
            <person name="Ding S.J."/>
            <person name="Wang X.J."/>
            <person name="Zhu J.G."/>
            <person name="Ruan X.D."/>
            <person name="Zhao L."/>
            <person name="Wei J.T."/>
            <person name="Ye R.Z."/>
            <person name="Que T.C."/>
            <person name="Du C.H."/>
            <person name="Zhou Y.H."/>
            <person name="Cheng J.X."/>
            <person name="Dai P.F."/>
            <person name="Guo W.B."/>
            <person name="Han X.H."/>
            <person name="Huang E.J."/>
            <person name="Li L.F."/>
            <person name="Wei W."/>
            <person name="Gao Y.C."/>
            <person name="Liu J.Z."/>
            <person name="Shao H.Z."/>
            <person name="Wang X."/>
            <person name="Wang C.C."/>
            <person name="Yang T.C."/>
            <person name="Huo Q.B."/>
            <person name="Li W."/>
            <person name="Chen H.Y."/>
            <person name="Chen S.E."/>
            <person name="Zhou L.G."/>
            <person name="Ni X.B."/>
            <person name="Tian J.H."/>
            <person name="Sheng Y."/>
            <person name="Liu T."/>
            <person name="Pan Y.S."/>
            <person name="Xia L.Y."/>
            <person name="Li J."/>
            <person name="Zhao F."/>
            <person name="Cao W.C."/>
        </authorList>
    </citation>
    <scope>NUCLEOTIDE SEQUENCE</scope>
    <source>
        <strain evidence="1">Rmic-2018</strain>
    </source>
</reference>
<proteinExistence type="predicted"/>
<sequence length="150" mass="16999">MGEALALQRSVVLLCRSCRRLETLVIRERISTATVLLLAYHGRSLRRFVVRGNAVIKKCDWPRNPEWSDEFYSWLRHTAQSYDAVCQEVSQILGFPWAPLTDKQFKTIVLHESGSRDVFPVSPQSSMGDFHFPAAGHRLSFSSSGSFSPI</sequence>
<evidence type="ECO:0000313" key="1">
    <source>
        <dbReference type="EMBL" id="KAH8035136.1"/>
    </source>
</evidence>
<dbReference type="EMBL" id="JABSTU010000003">
    <property type="protein sequence ID" value="KAH8035136.1"/>
    <property type="molecule type" value="Genomic_DNA"/>
</dbReference>
<name>A0A9J6EM59_RHIMP</name>
<organism evidence="1 2">
    <name type="scientific">Rhipicephalus microplus</name>
    <name type="common">Cattle tick</name>
    <name type="synonym">Boophilus microplus</name>
    <dbReference type="NCBI Taxonomy" id="6941"/>
    <lineage>
        <taxon>Eukaryota</taxon>
        <taxon>Metazoa</taxon>
        <taxon>Ecdysozoa</taxon>
        <taxon>Arthropoda</taxon>
        <taxon>Chelicerata</taxon>
        <taxon>Arachnida</taxon>
        <taxon>Acari</taxon>
        <taxon>Parasitiformes</taxon>
        <taxon>Ixodida</taxon>
        <taxon>Ixodoidea</taxon>
        <taxon>Ixodidae</taxon>
        <taxon>Rhipicephalinae</taxon>
        <taxon>Rhipicephalus</taxon>
        <taxon>Boophilus</taxon>
    </lineage>
</organism>
<keyword evidence="2" id="KW-1185">Reference proteome</keyword>
<evidence type="ECO:0000313" key="2">
    <source>
        <dbReference type="Proteomes" id="UP000821866"/>
    </source>
</evidence>
<protein>
    <submittedName>
        <fullName evidence="1">Uncharacterized protein</fullName>
    </submittedName>
</protein>
<dbReference type="VEuPathDB" id="VectorBase:LOC119180912"/>
<reference evidence="1" key="2">
    <citation type="submission" date="2021-09" db="EMBL/GenBank/DDBJ databases">
        <authorList>
            <person name="Jia N."/>
            <person name="Wang J."/>
            <person name="Shi W."/>
            <person name="Du L."/>
            <person name="Sun Y."/>
            <person name="Zhan W."/>
            <person name="Jiang J."/>
            <person name="Wang Q."/>
            <person name="Zhang B."/>
            <person name="Ji P."/>
            <person name="Sakyi L.B."/>
            <person name="Cui X."/>
            <person name="Yuan T."/>
            <person name="Jiang B."/>
            <person name="Yang W."/>
            <person name="Lam T.T.-Y."/>
            <person name="Chang Q."/>
            <person name="Ding S."/>
            <person name="Wang X."/>
            <person name="Zhu J."/>
            <person name="Ruan X."/>
            <person name="Zhao L."/>
            <person name="Wei J."/>
            <person name="Que T."/>
            <person name="Du C."/>
            <person name="Cheng J."/>
            <person name="Dai P."/>
            <person name="Han X."/>
            <person name="Huang E."/>
            <person name="Gao Y."/>
            <person name="Liu J."/>
            <person name="Shao H."/>
            <person name="Ye R."/>
            <person name="Li L."/>
            <person name="Wei W."/>
            <person name="Wang X."/>
            <person name="Wang C."/>
            <person name="Huo Q."/>
            <person name="Li W."/>
            <person name="Guo W."/>
            <person name="Chen H."/>
            <person name="Chen S."/>
            <person name="Zhou L."/>
            <person name="Zhou L."/>
            <person name="Ni X."/>
            <person name="Tian J."/>
            <person name="Zhou Y."/>
            <person name="Sheng Y."/>
            <person name="Liu T."/>
            <person name="Pan Y."/>
            <person name="Xia L."/>
            <person name="Li J."/>
            <person name="Zhao F."/>
            <person name="Cao W."/>
        </authorList>
    </citation>
    <scope>NUCLEOTIDE SEQUENCE</scope>
    <source>
        <strain evidence="1">Rmic-2018</strain>
        <tissue evidence="1">Larvae</tissue>
    </source>
</reference>
<accession>A0A9J6EM59</accession>
<dbReference type="PANTHER" id="PTHR20872">
    <property type="match status" value="1"/>
</dbReference>